<gene>
    <name evidence="2" type="ORF">AB5J52_03915</name>
</gene>
<feature type="transmembrane region" description="Helical" evidence="1">
    <location>
        <begin position="117"/>
        <end position="140"/>
    </location>
</feature>
<evidence type="ECO:0000256" key="1">
    <source>
        <dbReference type="SAM" id="Phobius"/>
    </source>
</evidence>
<evidence type="ECO:0008006" key="3">
    <source>
        <dbReference type="Google" id="ProtNLM"/>
    </source>
</evidence>
<keyword evidence="1" id="KW-1133">Transmembrane helix</keyword>
<keyword evidence="1" id="KW-0812">Transmembrane</keyword>
<accession>A0AB39QF60</accession>
<name>A0AB39QF60_9ACTN</name>
<sequence>MYLSTMATLAVAPPDAAHDPVTRLTRAGGITQDLAITRLGPVTKVQQRNGRSVRAYWKTDISVKVPYSSGPRTVRLDGQLMRERPQIGDTVKILYAPDQPALGIVRDPKEPVDFEGFGLTLSVLGLVGAGVVSIIFRPWVTAARTEPLRNAARQAQQVAALRCRVVGAVATDDTALRSRRDVPETCLRLVTVDEPTQIDVVIPAHTDPRDPGMDLAGQEGWLFWERTGRGPDRKPCALAFVTDQDELLWCAVPLGEVVDRLEGHPARRMAQPAPQRTVQEVRYSRYRPDIHPKVALLLGIAVLVSLPMLVQTRTNGIQDFAQLSTLATTSIAIAVTWHYTPLRRSRPRVPHRSPADIDTE</sequence>
<reference evidence="2" key="1">
    <citation type="submission" date="2024-07" db="EMBL/GenBank/DDBJ databases">
        <authorList>
            <person name="Yu S.T."/>
        </authorList>
    </citation>
    <scope>NUCLEOTIDE SEQUENCE</scope>
    <source>
        <strain evidence="2">R39</strain>
    </source>
</reference>
<dbReference type="AlphaFoldDB" id="A0AB39QF60"/>
<dbReference type="RefSeq" id="WP_369221133.1">
    <property type="nucleotide sequence ID" value="NZ_CP163441.1"/>
</dbReference>
<organism evidence="2">
    <name type="scientific">Streptomyces sp. R39</name>
    <dbReference type="NCBI Taxonomy" id="3238631"/>
    <lineage>
        <taxon>Bacteria</taxon>
        <taxon>Bacillati</taxon>
        <taxon>Actinomycetota</taxon>
        <taxon>Actinomycetes</taxon>
        <taxon>Kitasatosporales</taxon>
        <taxon>Streptomycetaceae</taxon>
        <taxon>Streptomyces</taxon>
    </lineage>
</organism>
<proteinExistence type="predicted"/>
<evidence type="ECO:0000313" key="2">
    <source>
        <dbReference type="EMBL" id="XDQ41485.1"/>
    </source>
</evidence>
<feature type="transmembrane region" description="Helical" evidence="1">
    <location>
        <begin position="294"/>
        <end position="314"/>
    </location>
</feature>
<feature type="transmembrane region" description="Helical" evidence="1">
    <location>
        <begin position="320"/>
        <end position="339"/>
    </location>
</feature>
<keyword evidence="1" id="KW-0472">Membrane</keyword>
<protein>
    <recommendedName>
        <fullName evidence="3">DUF3592 domain-containing protein</fullName>
    </recommendedName>
</protein>
<dbReference type="EMBL" id="CP163441">
    <property type="protein sequence ID" value="XDQ41485.1"/>
    <property type="molecule type" value="Genomic_DNA"/>
</dbReference>